<dbReference type="SUPFAM" id="SSF51735">
    <property type="entry name" value="NAD(P)-binding Rossmann-fold domains"/>
    <property type="match status" value="1"/>
</dbReference>
<protein>
    <recommendedName>
        <fullName evidence="3">D-xylose 1-dehydrogenase (NADP(+), D-xylono-1,5-lactone-forming)</fullName>
        <ecNumber evidence="3">1.1.1.179</ecNumber>
    </recommendedName>
    <alternativeName>
        <fullName evidence="4">D-xylose-NADP dehydrogenase</fullName>
    </alternativeName>
</protein>
<reference evidence="7 8" key="1">
    <citation type="submission" date="2015-03" db="EMBL/GenBank/DDBJ databases">
        <authorList>
            <person name="Radwan O."/>
            <person name="Al-Naeli F.A."/>
            <person name="Rendon G.A."/>
            <person name="Fields C."/>
        </authorList>
    </citation>
    <scope>NUCLEOTIDE SEQUENCE [LARGE SCALE GENOMIC DNA]</scope>
    <source>
        <strain evidence="7">CR-DP1</strain>
    </source>
</reference>
<dbReference type="GO" id="GO:0000166">
    <property type="term" value="F:nucleotide binding"/>
    <property type="evidence" value="ECO:0007669"/>
    <property type="project" value="InterPro"/>
</dbReference>
<comment type="similarity">
    <text evidence="1">Belongs to the Gfo/Idh/MocA family.</text>
</comment>
<dbReference type="Pfam" id="PF01408">
    <property type="entry name" value="GFO_IDH_MocA"/>
    <property type="match status" value="1"/>
</dbReference>
<organism evidence="7 8">
    <name type="scientific">Thielaviopsis punctulata</name>
    <dbReference type="NCBI Taxonomy" id="72032"/>
    <lineage>
        <taxon>Eukaryota</taxon>
        <taxon>Fungi</taxon>
        <taxon>Dikarya</taxon>
        <taxon>Ascomycota</taxon>
        <taxon>Pezizomycotina</taxon>
        <taxon>Sordariomycetes</taxon>
        <taxon>Hypocreomycetidae</taxon>
        <taxon>Microascales</taxon>
        <taxon>Ceratocystidaceae</taxon>
        <taxon>Thielaviopsis</taxon>
    </lineage>
</organism>
<evidence type="ECO:0000259" key="6">
    <source>
        <dbReference type="Pfam" id="PF01408"/>
    </source>
</evidence>
<evidence type="ECO:0000256" key="2">
    <source>
        <dbReference type="ARBA" id="ARBA00023002"/>
    </source>
</evidence>
<dbReference type="PANTHER" id="PTHR22604">
    <property type="entry name" value="OXIDOREDUCTASES"/>
    <property type="match status" value="1"/>
</dbReference>
<evidence type="ECO:0000256" key="5">
    <source>
        <dbReference type="ARBA" id="ARBA00049233"/>
    </source>
</evidence>
<dbReference type="EMBL" id="LAEV01000372">
    <property type="protein sequence ID" value="KKA30467.1"/>
    <property type="molecule type" value="Genomic_DNA"/>
</dbReference>
<proteinExistence type="inferred from homology"/>
<dbReference type="EC" id="1.1.1.179" evidence="3"/>
<evidence type="ECO:0000256" key="3">
    <source>
        <dbReference type="ARBA" id="ARBA00038984"/>
    </source>
</evidence>
<comment type="catalytic activity">
    <reaction evidence="5">
        <text>D-xylose + NADP(+) = D-xylono-1,5-lactone + NADPH + H(+)</text>
        <dbReference type="Rhea" id="RHEA:22000"/>
        <dbReference type="ChEBI" id="CHEBI:15378"/>
        <dbReference type="ChEBI" id="CHEBI:15867"/>
        <dbReference type="ChEBI" id="CHEBI:53455"/>
        <dbReference type="ChEBI" id="CHEBI:57783"/>
        <dbReference type="ChEBI" id="CHEBI:58349"/>
        <dbReference type="EC" id="1.1.1.179"/>
    </reaction>
</comment>
<dbReference type="Proteomes" id="UP000033483">
    <property type="component" value="Unassembled WGS sequence"/>
</dbReference>
<dbReference type="AlphaFoldDB" id="A0A0F4ZIU9"/>
<evidence type="ECO:0000256" key="1">
    <source>
        <dbReference type="ARBA" id="ARBA00010928"/>
    </source>
</evidence>
<dbReference type="Gene3D" id="3.30.360.10">
    <property type="entry name" value="Dihydrodipicolinate Reductase, domain 2"/>
    <property type="match status" value="1"/>
</dbReference>
<dbReference type="PANTHER" id="PTHR22604:SF105">
    <property type="entry name" value="TRANS-1,2-DIHYDROBENZENE-1,2-DIOL DEHYDROGENASE"/>
    <property type="match status" value="1"/>
</dbReference>
<sequence length="408" mass="46035">MALNLLRRNYQAWFSPPEIPEKKADALKFGILGAAGIAPAALINPAKTHADVIVYCVAARDPSRAEAYAKKHGIPVVKQTYQDILDDKEVDCVYIPLPNGLHGEWAIKALRAGKHVLLEKPSVSNAAEAQQLFRDPLLSAEQAPVLLEAFHYRFQPSWRLLLDQVDRDNIEHVETKVSVPGIIFKDDDIRFLYHLAGGTIMDLGTYAISALREVAGEAEECTKCDVQIMSEKEKNVDRCFRAEWKMKNGATAVTSSDIKANKFTLIPPQVTVKHKPVVVADEALAEGQTKTRTRSIWMFNNIFPTIYHFITVQDVFTIKDAEGKTIKQWTEKKNLSAYTWEEAGLSGQNDKDYWVSYRHQLEQFVNKVRGRDVVRWISGEDSIKQMEMIDMAYVAAGLPLRPSGEFWS</sequence>
<evidence type="ECO:0000313" key="7">
    <source>
        <dbReference type="EMBL" id="KKA30467.1"/>
    </source>
</evidence>
<dbReference type="SUPFAM" id="SSF55347">
    <property type="entry name" value="Glyceraldehyde-3-phosphate dehydrogenase-like, C-terminal domain"/>
    <property type="match status" value="1"/>
</dbReference>
<dbReference type="InterPro" id="IPR000683">
    <property type="entry name" value="Gfo/Idh/MocA-like_OxRdtase_N"/>
</dbReference>
<accession>A0A0F4ZIU9</accession>
<dbReference type="OrthoDB" id="6417021at2759"/>
<keyword evidence="8" id="KW-1185">Reference proteome</keyword>
<comment type="caution">
    <text evidence="7">The sequence shown here is derived from an EMBL/GenBank/DDBJ whole genome shotgun (WGS) entry which is preliminary data.</text>
</comment>
<evidence type="ECO:0000256" key="4">
    <source>
        <dbReference type="ARBA" id="ARBA00042988"/>
    </source>
</evidence>
<dbReference type="InterPro" id="IPR036291">
    <property type="entry name" value="NAD(P)-bd_dom_sf"/>
</dbReference>
<dbReference type="Gene3D" id="3.40.50.720">
    <property type="entry name" value="NAD(P)-binding Rossmann-like Domain"/>
    <property type="match status" value="1"/>
</dbReference>
<name>A0A0F4ZIU9_9PEZI</name>
<keyword evidence="2" id="KW-0560">Oxidoreductase</keyword>
<dbReference type="InterPro" id="IPR050984">
    <property type="entry name" value="Gfo/Idh/MocA_domain"/>
</dbReference>
<feature type="domain" description="Gfo/Idh/MocA-like oxidoreductase N-terminal" evidence="6">
    <location>
        <begin position="27"/>
        <end position="133"/>
    </location>
</feature>
<dbReference type="GO" id="GO:0047837">
    <property type="term" value="F:D-xylose 1-dehydrogenase (NADP+) activity"/>
    <property type="evidence" value="ECO:0007669"/>
    <property type="project" value="UniProtKB-EC"/>
</dbReference>
<gene>
    <name evidence="7" type="ORF">TD95_000612</name>
</gene>
<evidence type="ECO:0000313" key="8">
    <source>
        <dbReference type="Proteomes" id="UP000033483"/>
    </source>
</evidence>